<sequence length="133" mass="15567">MKRYTSEELAHHAKQFAQDKYDSAESIYQRFKSDLNRRMKRSQPTMPLKDELERQAKILAGKAYEKFYHISEEGIERKLSGRLTNDAFHPGIELDDYQDYFDEFADEMVKASISAAFAPLAEAIKAIKKKRRK</sequence>
<dbReference type="RefSeq" id="WP_112575094.1">
    <property type="nucleotide sequence ID" value="NZ_CP043450.1"/>
</dbReference>
<dbReference type="Proteomes" id="UP000251402">
    <property type="component" value="Chromosome"/>
</dbReference>
<name>A0A5C1I2B0_9SPHI</name>
<protein>
    <submittedName>
        <fullName evidence="1">Uncharacterized protein</fullName>
    </submittedName>
</protein>
<dbReference type="AlphaFoldDB" id="A0A5C1I2B0"/>
<evidence type="ECO:0000313" key="2">
    <source>
        <dbReference type="Proteomes" id="UP000251402"/>
    </source>
</evidence>
<keyword evidence="2" id="KW-1185">Reference proteome</keyword>
<organism evidence="1 2">
    <name type="scientific">Mucilaginibacter rubeus</name>
    <dbReference type="NCBI Taxonomy" id="2027860"/>
    <lineage>
        <taxon>Bacteria</taxon>
        <taxon>Pseudomonadati</taxon>
        <taxon>Bacteroidota</taxon>
        <taxon>Sphingobacteriia</taxon>
        <taxon>Sphingobacteriales</taxon>
        <taxon>Sphingobacteriaceae</taxon>
        <taxon>Mucilaginibacter</taxon>
    </lineage>
</organism>
<accession>A0A5C1I2B0</accession>
<dbReference type="KEGG" id="mrub:DEO27_020910"/>
<gene>
    <name evidence="1" type="ORF">DEO27_020910</name>
</gene>
<proteinExistence type="predicted"/>
<reference evidence="1" key="1">
    <citation type="submission" date="2019-08" db="EMBL/GenBank/DDBJ databases">
        <title>Comparative genome analysis confer to the adaptation heavy metal polluted environment.</title>
        <authorList>
            <person name="Li Y."/>
        </authorList>
    </citation>
    <scope>NUCLEOTIDE SEQUENCE [LARGE SCALE GENOMIC DNA]</scope>
    <source>
        <strain evidence="1">P1</strain>
    </source>
</reference>
<evidence type="ECO:0000313" key="1">
    <source>
        <dbReference type="EMBL" id="QEM12372.1"/>
    </source>
</evidence>
<dbReference type="EMBL" id="CP043450">
    <property type="protein sequence ID" value="QEM12372.1"/>
    <property type="molecule type" value="Genomic_DNA"/>
</dbReference>